<feature type="non-terminal residue" evidence="1">
    <location>
        <position position="1"/>
    </location>
</feature>
<organism evidence="1 2">
    <name type="scientific">Dentiscutata heterogama</name>
    <dbReference type="NCBI Taxonomy" id="1316150"/>
    <lineage>
        <taxon>Eukaryota</taxon>
        <taxon>Fungi</taxon>
        <taxon>Fungi incertae sedis</taxon>
        <taxon>Mucoromycota</taxon>
        <taxon>Glomeromycotina</taxon>
        <taxon>Glomeromycetes</taxon>
        <taxon>Diversisporales</taxon>
        <taxon>Gigasporaceae</taxon>
        <taxon>Dentiscutata</taxon>
    </lineage>
</organism>
<accession>A0ACA9NCH6</accession>
<reference evidence="1" key="1">
    <citation type="submission" date="2021-06" db="EMBL/GenBank/DDBJ databases">
        <authorList>
            <person name="Kallberg Y."/>
            <person name="Tangrot J."/>
            <person name="Rosling A."/>
        </authorList>
    </citation>
    <scope>NUCLEOTIDE SEQUENCE</scope>
    <source>
        <strain evidence="1">IL203A</strain>
    </source>
</reference>
<evidence type="ECO:0000313" key="2">
    <source>
        <dbReference type="Proteomes" id="UP000789702"/>
    </source>
</evidence>
<dbReference type="Proteomes" id="UP000789702">
    <property type="component" value="Unassembled WGS sequence"/>
</dbReference>
<protein>
    <submittedName>
        <fullName evidence="1">13240_t:CDS:1</fullName>
    </submittedName>
</protein>
<sequence length="264" mass="30516">INDIEVRMFGEYYECDCLGKTSGHPVFLTLGNISTWLQNSADSKVLLGFLPKVQGTMIKTTNAFRIFQYKTYQKCLKTMLDPLLKRPDKLYFGIQEWVVRFAACISVFIAYILKVDEITATYKTANSKMPCYSCLVQQRKEYSVYNVENAFWEFPNFDDHLRHIPHFLELKLFSKLGQLKIMTAADYRNLMKVKSNELVPTVSKVICHKTEGFGKILYELKLNAIETRVNFLKSSNQTHPNFIEELSQLIPALNAFLDMSLQDS</sequence>
<dbReference type="EMBL" id="CAJVPU010015374">
    <property type="protein sequence ID" value="CAG8646379.1"/>
    <property type="molecule type" value="Genomic_DNA"/>
</dbReference>
<name>A0ACA9NCH6_9GLOM</name>
<feature type="non-terminal residue" evidence="1">
    <location>
        <position position="264"/>
    </location>
</feature>
<proteinExistence type="predicted"/>
<keyword evidence="2" id="KW-1185">Reference proteome</keyword>
<gene>
    <name evidence="1" type="ORF">DHETER_LOCUS9082</name>
</gene>
<comment type="caution">
    <text evidence="1">The sequence shown here is derived from an EMBL/GenBank/DDBJ whole genome shotgun (WGS) entry which is preliminary data.</text>
</comment>
<evidence type="ECO:0000313" key="1">
    <source>
        <dbReference type="EMBL" id="CAG8646379.1"/>
    </source>
</evidence>